<keyword evidence="5 6" id="KW-0472">Membrane</keyword>
<dbReference type="PANTHER" id="PTHR11101">
    <property type="entry name" value="PHOSPHATE TRANSPORTER"/>
    <property type="match status" value="1"/>
</dbReference>
<gene>
    <name evidence="7" type="ORF">JT25_003350</name>
</gene>
<dbReference type="Pfam" id="PF01384">
    <property type="entry name" value="PHO4"/>
    <property type="match status" value="1"/>
</dbReference>
<proteinExistence type="inferred from homology"/>
<dbReference type="RefSeq" id="WP_036272411.1">
    <property type="nucleotide sequence ID" value="NZ_CP014476.1"/>
</dbReference>
<sequence length="374" mass="39142">MLTSILFISVCFLAYANGANDNFKGVASLFGSGTATFRQALTWATLTTMAGSLTALFLAQTLLVKFSGKGLAPDELIHSLPFMIAVAGGAGMTVILATQSGFPISTTHALLGAMAGSTLLATSGNISLAPLLSNFVLPLLLSPFVALLFAGLLYRGLSMWRNHRQHTNNLCLCIENPENLALATNVNMTLAIDSAIVASLTLDRQEACAARQASLVLGLNLERLRDGLHFCSAGAVCFARGLNDTPKIAALLLLAPGFDLQWIIIVVATAMLLGGVFNARRVAETMSHKITTITHEQGLSANLVTALLVIFASKLGMPVSTTHVSVGSLFGIGLVSGKANSEVITSIALSWLLTLPCAAICSAAISYYLSACLQ</sequence>
<evidence type="ECO:0000256" key="1">
    <source>
        <dbReference type="ARBA" id="ARBA00004141"/>
    </source>
</evidence>
<dbReference type="AlphaFoldDB" id="A0A140E558"/>
<evidence type="ECO:0000256" key="3">
    <source>
        <dbReference type="ARBA" id="ARBA00022692"/>
    </source>
</evidence>
<reference evidence="7 8" key="1">
    <citation type="journal article" date="2015" name="Environ. Microbiol.">
        <title>Methane oxidation coupled to nitrate reduction under hypoxia by the Gammaproteobacterium Methylomonas denitrificans, sp. nov. type strain FJG1.</title>
        <authorList>
            <person name="Kits K.D."/>
            <person name="Klotz M.G."/>
            <person name="Stein L.Y."/>
        </authorList>
    </citation>
    <scope>NUCLEOTIDE SEQUENCE [LARGE SCALE GENOMIC DNA]</scope>
    <source>
        <strain evidence="7 8">FJG1</strain>
    </source>
</reference>
<keyword evidence="3 6" id="KW-0812">Transmembrane</keyword>
<dbReference type="GO" id="GO:0035435">
    <property type="term" value="P:phosphate ion transmembrane transport"/>
    <property type="evidence" value="ECO:0007669"/>
    <property type="project" value="TreeGrafter"/>
</dbReference>
<comment type="similarity">
    <text evidence="6">Belongs to the inorganic phosphate transporter (PiT) (TC 2.A.20) family.</text>
</comment>
<name>A0A140E558_9GAMM</name>
<feature type="transmembrane region" description="Helical" evidence="6">
    <location>
        <begin position="299"/>
        <end position="317"/>
    </location>
</feature>
<dbReference type="Proteomes" id="UP000030512">
    <property type="component" value="Chromosome"/>
</dbReference>
<accession>A0A140E558</accession>
<organism evidence="7 8">
    <name type="scientific">Methylomonas denitrificans</name>
    <dbReference type="NCBI Taxonomy" id="1538553"/>
    <lineage>
        <taxon>Bacteria</taxon>
        <taxon>Pseudomonadati</taxon>
        <taxon>Pseudomonadota</taxon>
        <taxon>Gammaproteobacteria</taxon>
        <taxon>Methylococcales</taxon>
        <taxon>Methylococcaceae</taxon>
        <taxon>Methylomonas</taxon>
    </lineage>
</organism>
<feature type="transmembrane region" description="Helical" evidence="6">
    <location>
        <begin position="135"/>
        <end position="154"/>
    </location>
</feature>
<dbReference type="InterPro" id="IPR001204">
    <property type="entry name" value="Phos_transporter"/>
</dbReference>
<keyword evidence="8" id="KW-1185">Reference proteome</keyword>
<evidence type="ECO:0000313" key="8">
    <source>
        <dbReference type="Proteomes" id="UP000030512"/>
    </source>
</evidence>
<feature type="transmembrane region" description="Helical" evidence="6">
    <location>
        <begin position="76"/>
        <end position="97"/>
    </location>
</feature>
<dbReference type="OrthoDB" id="9779554at2"/>
<feature type="transmembrane region" description="Helical" evidence="6">
    <location>
        <begin position="42"/>
        <end position="64"/>
    </location>
</feature>
<dbReference type="EMBL" id="CP014476">
    <property type="protein sequence ID" value="AMK75532.1"/>
    <property type="molecule type" value="Genomic_DNA"/>
</dbReference>
<dbReference type="GO" id="GO:0016020">
    <property type="term" value="C:membrane"/>
    <property type="evidence" value="ECO:0007669"/>
    <property type="project" value="UniProtKB-SubCell"/>
</dbReference>
<dbReference type="STRING" id="1538553.JT25_003350"/>
<comment type="subcellular location">
    <subcellularLocation>
        <location evidence="1 6">Membrane</location>
        <topology evidence="1 6">Multi-pass membrane protein</topology>
    </subcellularLocation>
</comment>
<evidence type="ECO:0000313" key="7">
    <source>
        <dbReference type="EMBL" id="AMK75532.1"/>
    </source>
</evidence>
<feature type="transmembrane region" description="Helical" evidence="6">
    <location>
        <begin position="260"/>
        <end position="279"/>
    </location>
</feature>
<feature type="transmembrane region" description="Helical" evidence="6">
    <location>
        <begin position="109"/>
        <end position="128"/>
    </location>
</feature>
<keyword evidence="2 6" id="KW-0813">Transport</keyword>
<dbReference type="PANTHER" id="PTHR11101:SF80">
    <property type="entry name" value="PHOSPHATE TRANSPORTER"/>
    <property type="match status" value="1"/>
</dbReference>
<evidence type="ECO:0000256" key="4">
    <source>
        <dbReference type="ARBA" id="ARBA00022989"/>
    </source>
</evidence>
<keyword evidence="6" id="KW-0592">Phosphate transport</keyword>
<dbReference type="KEGG" id="mdn:JT25_003350"/>
<evidence type="ECO:0000256" key="2">
    <source>
        <dbReference type="ARBA" id="ARBA00022448"/>
    </source>
</evidence>
<keyword evidence="4 6" id="KW-1133">Transmembrane helix</keyword>
<feature type="transmembrane region" description="Helical" evidence="6">
    <location>
        <begin position="343"/>
        <end position="369"/>
    </location>
</feature>
<protein>
    <recommendedName>
        <fullName evidence="6">Phosphate transporter</fullName>
    </recommendedName>
</protein>
<dbReference type="GO" id="GO:0005315">
    <property type="term" value="F:phosphate transmembrane transporter activity"/>
    <property type="evidence" value="ECO:0007669"/>
    <property type="project" value="InterPro"/>
</dbReference>
<evidence type="ECO:0000256" key="6">
    <source>
        <dbReference type="RuleBase" id="RU363058"/>
    </source>
</evidence>
<evidence type="ECO:0000256" key="5">
    <source>
        <dbReference type="ARBA" id="ARBA00023136"/>
    </source>
</evidence>